<proteinExistence type="predicted"/>
<name>A5YS54_9EURY</name>
<dbReference type="EMBL" id="EF583984">
    <property type="protein sequence ID" value="ABQ75811.1"/>
    <property type="molecule type" value="Genomic_DNA"/>
</dbReference>
<keyword evidence="1" id="KW-0812">Transmembrane</keyword>
<dbReference type="AlphaFoldDB" id="A5YS54"/>
<protein>
    <submittedName>
        <fullName evidence="2">Uncharacterized protein</fullName>
    </submittedName>
</protein>
<feature type="transmembrane region" description="Helical" evidence="1">
    <location>
        <begin position="12"/>
        <end position="33"/>
    </location>
</feature>
<organism evidence="2">
    <name type="scientific">uncultured haloarchaeon</name>
    <dbReference type="NCBI Taxonomy" id="160804"/>
    <lineage>
        <taxon>Archaea</taxon>
        <taxon>Methanobacteriati</taxon>
        <taxon>Methanobacteriota</taxon>
        <taxon>Stenosarchaea group</taxon>
        <taxon>Halobacteria</taxon>
        <taxon>Halobacteriales</taxon>
        <taxon>Halobacteriaceae</taxon>
        <taxon>environmental samples</taxon>
    </lineage>
</organism>
<accession>A5YS54</accession>
<evidence type="ECO:0000313" key="2">
    <source>
        <dbReference type="EMBL" id="ABQ75811.1"/>
    </source>
</evidence>
<keyword evidence="1" id="KW-1133">Transmembrane helix</keyword>
<reference evidence="2" key="1">
    <citation type="journal article" date="2007" name="ISME J.">
        <title>Genomic plasticity in prokaryotes: the case of the square haloarchaeon.</title>
        <authorList>
            <person name="Cuadros-Orellana S."/>
            <person name="Martin-Cuadrado A.B."/>
            <person name="Legault B."/>
            <person name="D'Auria G."/>
            <person name="Zhaxybayeva O."/>
            <person name="Papke R.T."/>
            <person name="Rodriguez-Valera F."/>
        </authorList>
    </citation>
    <scope>NUCLEOTIDE SEQUENCE</scope>
</reference>
<sequence length="278" mass="30552">MFVDSSIQRIQGSVIPIGFILVLGIVVITSTVLSSTAVPAINESRELQSHTEFREDVVIIPTTVTQVAATDVSRQLNVGKTVPYFLTSGSLVQHVSVIADQNYTISNAQTTDGSTFSVANNHSILQFSRDYNYVGKSQTFTIERSNILSEQAGPLAGSENAILQNKLQLIDQRNISIISLSSNMQVHENPPTLISLSRVNRHSHTVTNSSNSLVTLTFPTRISETDWRDELSAELSTNGGYISSITYTTQPDSVVNTVEIKLVQNEIYYLKTTTIDIR</sequence>
<keyword evidence="1" id="KW-0472">Membrane</keyword>
<evidence type="ECO:0000256" key="1">
    <source>
        <dbReference type="SAM" id="Phobius"/>
    </source>
</evidence>